<dbReference type="InterPro" id="IPR024181">
    <property type="entry name" value="Chemotax_regulator_CheV"/>
</dbReference>
<reference evidence="4" key="1">
    <citation type="journal article" date="2022" name="Arch. Microbiol.">
        <title>Pseudodesulfovibrio sediminis sp. nov., a mesophilic and neutrophilic sulfate-reducing bacterium isolated from sediment of a brackish lake.</title>
        <authorList>
            <person name="Takahashi A."/>
            <person name="Kojima H."/>
            <person name="Watanabe M."/>
            <person name="Fukui M."/>
        </authorList>
    </citation>
    <scope>NUCLEOTIDE SEQUENCE</scope>
    <source>
        <strain evidence="4">SF6</strain>
    </source>
</reference>
<feature type="domain" description="Response regulatory" evidence="2">
    <location>
        <begin position="184"/>
        <end position="313"/>
    </location>
</feature>
<dbReference type="InterPro" id="IPR036061">
    <property type="entry name" value="CheW-like_dom_sf"/>
</dbReference>
<dbReference type="InterPro" id="IPR011006">
    <property type="entry name" value="CheY-like_superfamily"/>
</dbReference>
<dbReference type="SUPFAM" id="SSF52172">
    <property type="entry name" value="CheY-like"/>
    <property type="match status" value="1"/>
</dbReference>
<dbReference type="Pfam" id="PF01584">
    <property type="entry name" value="CheW"/>
    <property type="match status" value="1"/>
</dbReference>
<dbReference type="InterPro" id="IPR001789">
    <property type="entry name" value="Sig_transdc_resp-reg_receiver"/>
</dbReference>
<evidence type="ECO:0000313" key="4">
    <source>
        <dbReference type="EMBL" id="BCS88423.1"/>
    </source>
</evidence>
<dbReference type="RefSeq" id="WP_229596299.1">
    <property type="nucleotide sequence ID" value="NZ_AP024485.1"/>
</dbReference>
<accession>A0ABN6EU72</accession>
<dbReference type="SMART" id="SM00260">
    <property type="entry name" value="CheW"/>
    <property type="match status" value="1"/>
</dbReference>
<dbReference type="PANTHER" id="PTHR47233">
    <property type="entry name" value="CHEMOTAXIS PROTEIN CHEV"/>
    <property type="match status" value="1"/>
</dbReference>
<evidence type="ECO:0000313" key="5">
    <source>
        <dbReference type="Proteomes" id="UP001053296"/>
    </source>
</evidence>
<sequence length="320" mass="35661">MSDTNILLESGTNELEIVEFYLDESRPSGNYRGYYGINVAKVLEIIQMPSLTEMPEAAHPAVLGAFNLRNEIIPLIDLAMWLNKDRADSEAPKVIVTEFNRTKSAFLVSGVTRIHRIGWQEVEAPTKYVSSLTVNSITGVVKFTDRIIFILDMEKICMELNPNAVQLEEPDITTPDGIAQKEYRILLADDSSMARNMIAGILTKAGFIVHAEENGQFAWNHLMRLKRKAEESGQPLSRFINLIVSDIEMPSMDGHSLTRQIKEDPELRHLPIILCSSIITETLHHKGIAVGADDQISKAELSELVNRACKLLGDSACETA</sequence>
<dbReference type="EMBL" id="AP024485">
    <property type="protein sequence ID" value="BCS88423.1"/>
    <property type="molecule type" value="Genomic_DNA"/>
</dbReference>
<dbReference type="PIRSF" id="PIRSF002867">
    <property type="entry name" value="CheV"/>
    <property type="match status" value="1"/>
</dbReference>
<gene>
    <name evidence="4" type="primary">cheV-1_1</name>
    <name evidence="4" type="ORF">PSDVSF_16650</name>
</gene>
<protein>
    <submittedName>
        <fullName evidence="4">Chemotaxis protein CheV</fullName>
    </submittedName>
</protein>
<feature type="modified residue" description="4-aspartylphosphate" evidence="1">
    <location>
        <position position="246"/>
    </location>
</feature>
<dbReference type="SUPFAM" id="SSF50341">
    <property type="entry name" value="CheW-like"/>
    <property type="match status" value="1"/>
</dbReference>
<dbReference type="PANTHER" id="PTHR47233:SF3">
    <property type="entry name" value="CHEMOTAXIS PROTEIN CHEV"/>
    <property type="match status" value="1"/>
</dbReference>
<dbReference type="Gene3D" id="3.40.50.2300">
    <property type="match status" value="1"/>
</dbReference>
<evidence type="ECO:0000259" key="2">
    <source>
        <dbReference type="PROSITE" id="PS50110"/>
    </source>
</evidence>
<feature type="domain" description="CheW-like" evidence="3">
    <location>
        <begin position="14"/>
        <end position="162"/>
    </location>
</feature>
<proteinExistence type="predicted"/>
<name>A0ABN6EU72_9BACT</name>
<dbReference type="Gene3D" id="2.30.30.40">
    <property type="entry name" value="SH3 Domains"/>
    <property type="match status" value="1"/>
</dbReference>
<dbReference type="PROSITE" id="PS50110">
    <property type="entry name" value="RESPONSE_REGULATORY"/>
    <property type="match status" value="1"/>
</dbReference>
<keyword evidence="1" id="KW-0597">Phosphoprotein</keyword>
<dbReference type="SMART" id="SM00448">
    <property type="entry name" value="REC"/>
    <property type="match status" value="1"/>
</dbReference>
<evidence type="ECO:0000256" key="1">
    <source>
        <dbReference type="PROSITE-ProRule" id="PRU00169"/>
    </source>
</evidence>
<dbReference type="InterPro" id="IPR002545">
    <property type="entry name" value="CheW-lke_dom"/>
</dbReference>
<dbReference type="Gene3D" id="2.40.50.180">
    <property type="entry name" value="CheA-289, Domain 4"/>
    <property type="match status" value="1"/>
</dbReference>
<dbReference type="Pfam" id="PF00072">
    <property type="entry name" value="Response_reg"/>
    <property type="match status" value="1"/>
</dbReference>
<dbReference type="Proteomes" id="UP001053296">
    <property type="component" value="Chromosome"/>
</dbReference>
<keyword evidence="5" id="KW-1185">Reference proteome</keyword>
<dbReference type="PROSITE" id="PS50851">
    <property type="entry name" value="CHEW"/>
    <property type="match status" value="1"/>
</dbReference>
<evidence type="ECO:0000259" key="3">
    <source>
        <dbReference type="PROSITE" id="PS50851"/>
    </source>
</evidence>
<organism evidence="4 5">
    <name type="scientific">Pseudodesulfovibrio sediminis</name>
    <dbReference type="NCBI Taxonomy" id="2810563"/>
    <lineage>
        <taxon>Bacteria</taxon>
        <taxon>Pseudomonadati</taxon>
        <taxon>Thermodesulfobacteriota</taxon>
        <taxon>Desulfovibrionia</taxon>
        <taxon>Desulfovibrionales</taxon>
        <taxon>Desulfovibrionaceae</taxon>
    </lineage>
</organism>